<dbReference type="SUPFAM" id="SSF56801">
    <property type="entry name" value="Acetyl-CoA synthetase-like"/>
    <property type="match status" value="2"/>
</dbReference>
<dbReference type="Pfam" id="PF00501">
    <property type="entry name" value="AMP-binding"/>
    <property type="match status" value="1"/>
</dbReference>
<evidence type="ECO:0000313" key="5">
    <source>
        <dbReference type="EMBL" id="KIW68179.1"/>
    </source>
</evidence>
<dbReference type="GO" id="GO:0016405">
    <property type="term" value="F:CoA-ligase activity"/>
    <property type="evidence" value="ECO:0007669"/>
    <property type="project" value="TreeGrafter"/>
</dbReference>
<dbReference type="Gene3D" id="3.40.50.980">
    <property type="match status" value="1"/>
</dbReference>
<dbReference type="InterPro" id="IPR025110">
    <property type="entry name" value="AMP-bd_C"/>
</dbReference>
<dbReference type="HOGENOM" id="CLU_986951_0_0_1"/>
<dbReference type="Pfam" id="PF13193">
    <property type="entry name" value="AMP-binding_C"/>
    <property type="match status" value="1"/>
</dbReference>
<evidence type="ECO:0000256" key="1">
    <source>
        <dbReference type="ARBA" id="ARBA00006432"/>
    </source>
</evidence>
<sequence>MPTVSRYPTLHIPDVNVWEFLLSRSDRPYPDDKDTAALVPTLIYSTTVVFSDVDIPRAYTYRALRDATIQFGPALLAEPGWKKGDVVAIFSPNDVDFPVVLWGAIWACGVALQDPLPRSYPVRDAACRHPVGSIGPLLANQVSKFVSPDGVEVPDGEVGELWVKGPNVFKGYLNNPAKTREALSPDGYFKTGDIGYQDREGNVFITDRSKELINYNAFQVAPAELEGILMAHPKVAVVGVQDESRATEVPRAYVVVVAGVERNRETALEVEEWIKTKVANHK</sequence>
<feature type="domain" description="AMP-dependent synthetase/ligase" evidence="3">
    <location>
        <begin position="126"/>
        <end position="173"/>
    </location>
</feature>
<dbReference type="EMBL" id="KN846958">
    <property type="protein sequence ID" value="KIW68179.1"/>
    <property type="molecule type" value="Genomic_DNA"/>
</dbReference>
<dbReference type="Gene3D" id="3.40.50.12780">
    <property type="entry name" value="N-terminal domain of ligase-like"/>
    <property type="match status" value="1"/>
</dbReference>
<keyword evidence="2" id="KW-0436">Ligase</keyword>
<feature type="domain" description="AMP-binding enzyme C-terminal" evidence="4">
    <location>
        <begin position="224"/>
        <end position="281"/>
    </location>
</feature>
<name>A0A0D2G8E2_9EURO</name>
<dbReference type="InterPro" id="IPR042099">
    <property type="entry name" value="ANL_N_sf"/>
</dbReference>
<evidence type="ECO:0000256" key="2">
    <source>
        <dbReference type="ARBA" id="ARBA00022598"/>
    </source>
</evidence>
<proteinExistence type="inferred from homology"/>
<evidence type="ECO:0000259" key="4">
    <source>
        <dbReference type="Pfam" id="PF13193"/>
    </source>
</evidence>
<comment type="similarity">
    <text evidence="1">Belongs to the ATP-dependent AMP-binding enzyme family.</text>
</comment>
<keyword evidence="6" id="KW-1185">Reference proteome</keyword>
<dbReference type="Gene3D" id="3.30.300.30">
    <property type="match status" value="1"/>
</dbReference>
<dbReference type="AlphaFoldDB" id="A0A0D2G8E2"/>
<gene>
    <name evidence="5" type="ORF">PV04_04140</name>
</gene>
<organism evidence="5 6">
    <name type="scientific">Phialophora macrospora</name>
    <dbReference type="NCBI Taxonomy" id="1851006"/>
    <lineage>
        <taxon>Eukaryota</taxon>
        <taxon>Fungi</taxon>
        <taxon>Dikarya</taxon>
        <taxon>Ascomycota</taxon>
        <taxon>Pezizomycotina</taxon>
        <taxon>Eurotiomycetes</taxon>
        <taxon>Chaetothyriomycetidae</taxon>
        <taxon>Chaetothyriales</taxon>
        <taxon>Herpotrichiellaceae</taxon>
        <taxon>Phialophora</taxon>
    </lineage>
</organism>
<evidence type="ECO:0000313" key="6">
    <source>
        <dbReference type="Proteomes" id="UP000054266"/>
    </source>
</evidence>
<dbReference type="STRING" id="5601.A0A0D2G8E2"/>
<dbReference type="Proteomes" id="UP000054266">
    <property type="component" value="Unassembled WGS sequence"/>
</dbReference>
<dbReference type="InterPro" id="IPR000873">
    <property type="entry name" value="AMP-dep_synth/lig_dom"/>
</dbReference>
<protein>
    <submittedName>
        <fullName evidence="5">Uncharacterized protein</fullName>
    </submittedName>
</protein>
<evidence type="ECO:0000259" key="3">
    <source>
        <dbReference type="Pfam" id="PF00501"/>
    </source>
</evidence>
<dbReference type="InterPro" id="IPR045851">
    <property type="entry name" value="AMP-bd_C_sf"/>
</dbReference>
<accession>A0A0D2G8E2</accession>
<dbReference type="PANTHER" id="PTHR24096">
    <property type="entry name" value="LONG-CHAIN-FATTY-ACID--COA LIGASE"/>
    <property type="match status" value="1"/>
</dbReference>
<reference evidence="5 6" key="1">
    <citation type="submission" date="2015-01" db="EMBL/GenBank/DDBJ databases">
        <title>The Genome Sequence of Capronia semiimmersa CBS27337.</title>
        <authorList>
            <consortium name="The Broad Institute Genomics Platform"/>
            <person name="Cuomo C."/>
            <person name="de Hoog S."/>
            <person name="Gorbushina A."/>
            <person name="Stielow B."/>
            <person name="Teixiera M."/>
            <person name="Abouelleil A."/>
            <person name="Chapman S.B."/>
            <person name="Priest M."/>
            <person name="Young S.K."/>
            <person name="Wortman J."/>
            <person name="Nusbaum C."/>
            <person name="Birren B."/>
        </authorList>
    </citation>
    <scope>NUCLEOTIDE SEQUENCE [LARGE SCALE GENOMIC DNA]</scope>
    <source>
        <strain evidence="5 6">CBS 27337</strain>
    </source>
</reference>
<dbReference type="PANTHER" id="PTHR24096:SF149">
    <property type="entry name" value="AMP-BINDING DOMAIN-CONTAINING PROTEIN-RELATED"/>
    <property type="match status" value="1"/>
</dbReference>